<dbReference type="SMART" id="SM00387">
    <property type="entry name" value="HATPase_c"/>
    <property type="match status" value="1"/>
</dbReference>
<dbReference type="InterPro" id="IPR003661">
    <property type="entry name" value="HisK_dim/P_dom"/>
</dbReference>
<accession>A0ABQ6GQI6</accession>
<evidence type="ECO:0000313" key="13">
    <source>
        <dbReference type="EMBL" id="GLX76817.1"/>
    </source>
</evidence>
<evidence type="ECO:0000256" key="4">
    <source>
        <dbReference type="ARBA" id="ARBA00022679"/>
    </source>
</evidence>
<dbReference type="SUPFAM" id="SSF47384">
    <property type="entry name" value="Homodimeric domain of signal transducing histidine kinase"/>
    <property type="match status" value="1"/>
</dbReference>
<feature type="domain" description="Response regulatory" evidence="11">
    <location>
        <begin position="620"/>
        <end position="729"/>
    </location>
</feature>
<dbReference type="SUPFAM" id="SSF55874">
    <property type="entry name" value="ATPase domain of HSP90 chaperone/DNA topoisomerase II/histidine kinase"/>
    <property type="match status" value="1"/>
</dbReference>
<dbReference type="EC" id="2.7.13.3" evidence="2"/>
<keyword evidence="14" id="KW-1185">Reference proteome</keyword>
<evidence type="ECO:0000259" key="12">
    <source>
        <dbReference type="PROSITE" id="PS50112"/>
    </source>
</evidence>
<dbReference type="Proteomes" id="UP001157186">
    <property type="component" value="Unassembled WGS sequence"/>
</dbReference>
<dbReference type="SUPFAM" id="SSF55785">
    <property type="entry name" value="PYP-like sensor domain (PAS domain)"/>
    <property type="match status" value="2"/>
</dbReference>
<dbReference type="InterPro" id="IPR005467">
    <property type="entry name" value="His_kinase_dom"/>
</dbReference>
<evidence type="ECO:0000256" key="1">
    <source>
        <dbReference type="ARBA" id="ARBA00000085"/>
    </source>
</evidence>
<dbReference type="PROSITE" id="PS50110">
    <property type="entry name" value="RESPONSE_REGULATORY"/>
    <property type="match status" value="1"/>
</dbReference>
<dbReference type="NCBIfam" id="TIGR00229">
    <property type="entry name" value="sensory_box"/>
    <property type="match status" value="1"/>
</dbReference>
<evidence type="ECO:0000256" key="8">
    <source>
        <dbReference type="ARBA" id="ARBA00023012"/>
    </source>
</evidence>
<dbReference type="SMART" id="SM00388">
    <property type="entry name" value="HisKA"/>
    <property type="match status" value="1"/>
</dbReference>
<dbReference type="Pfam" id="PF02518">
    <property type="entry name" value="HATPase_c"/>
    <property type="match status" value="1"/>
</dbReference>
<feature type="domain" description="Histidine kinase" evidence="10">
    <location>
        <begin position="385"/>
        <end position="599"/>
    </location>
</feature>
<reference evidence="13 14" key="1">
    <citation type="submission" date="2023-03" db="EMBL/GenBank/DDBJ databases">
        <title>Draft genome sequence of Thalassotalea insulae KCTC 62186T.</title>
        <authorList>
            <person name="Sawabe T."/>
        </authorList>
    </citation>
    <scope>NUCLEOTIDE SEQUENCE [LARGE SCALE GENOMIC DNA]</scope>
    <source>
        <strain evidence="13 14">KCTC 62186</strain>
    </source>
</reference>
<evidence type="ECO:0000256" key="6">
    <source>
        <dbReference type="ARBA" id="ARBA00022777"/>
    </source>
</evidence>
<feature type="domain" description="PAS" evidence="12">
    <location>
        <begin position="18"/>
        <end position="46"/>
    </location>
</feature>
<comment type="catalytic activity">
    <reaction evidence="1">
        <text>ATP + protein L-histidine = ADP + protein N-phospho-L-histidine.</text>
        <dbReference type="EC" id="2.7.13.3"/>
    </reaction>
</comment>
<dbReference type="PRINTS" id="PR00344">
    <property type="entry name" value="BCTRLSENSOR"/>
</dbReference>
<evidence type="ECO:0000256" key="2">
    <source>
        <dbReference type="ARBA" id="ARBA00012438"/>
    </source>
</evidence>
<dbReference type="InterPro" id="IPR000014">
    <property type="entry name" value="PAS"/>
</dbReference>
<keyword evidence="3 9" id="KW-0597">Phosphoprotein</keyword>
<dbReference type="InterPro" id="IPR011006">
    <property type="entry name" value="CheY-like_superfamily"/>
</dbReference>
<name>A0ABQ6GQI6_9GAMM</name>
<dbReference type="InterPro" id="IPR035965">
    <property type="entry name" value="PAS-like_dom_sf"/>
</dbReference>
<dbReference type="Gene3D" id="1.10.287.130">
    <property type="match status" value="1"/>
</dbReference>
<evidence type="ECO:0000259" key="10">
    <source>
        <dbReference type="PROSITE" id="PS50109"/>
    </source>
</evidence>
<keyword evidence="4" id="KW-0808">Transferase</keyword>
<keyword evidence="5" id="KW-0547">Nucleotide-binding</keyword>
<dbReference type="Gene3D" id="3.40.50.2300">
    <property type="match status" value="1"/>
</dbReference>
<gene>
    <name evidence="13" type="ORF">tinsulaeT_01570</name>
</gene>
<evidence type="ECO:0000256" key="3">
    <source>
        <dbReference type="ARBA" id="ARBA00022553"/>
    </source>
</evidence>
<dbReference type="Pfam" id="PF13426">
    <property type="entry name" value="PAS_9"/>
    <property type="match status" value="1"/>
</dbReference>
<evidence type="ECO:0000259" key="11">
    <source>
        <dbReference type="PROSITE" id="PS50110"/>
    </source>
</evidence>
<dbReference type="InterPro" id="IPR004358">
    <property type="entry name" value="Sig_transdc_His_kin-like_C"/>
</dbReference>
<dbReference type="Pfam" id="PF00989">
    <property type="entry name" value="PAS"/>
    <property type="match status" value="1"/>
</dbReference>
<evidence type="ECO:0000256" key="5">
    <source>
        <dbReference type="ARBA" id="ARBA00022741"/>
    </source>
</evidence>
<dbReference type="InterPro" id="IPR001789">
    <property type="entry name" value="Sig_transdc_resp-reg_receiver"/>
</dbReference>
<dbReference type="InterPro" id="IPR013767">
    <property type="entry name" value="PAS_fold"/>
</dbReference>
<dbReference type="RefSeq" id="WP_284242604.1">
    <property type="nucleotide sequence ID" value="NZ_BSST01000001.1"/>
</dbReference>
<comment type="caution">
    <text evidence="13">The sequence shown here is derived from an EMBL/GenBank/DDBJ whole genome shotgun (WGS) entry which is preliminary data.</text>
</comment>
<dbReference type="CDD" id="cd00082">
    <property type="entry name" value="HisKA"/>
    <property type="match status" value="1"/>
</dbReference>
<dbReference type="Gene3D" id="3.30.565.10">
    <property type="entry name" value="Histidine kinase-like ATPase, C-terminal domain"/>
    <property type="match status" value="1"/>
</dbReference>
<dbReference type="Pfam" id="PF00072">
    <property type="entry name" value="Response_reg"/>
    <property type="match status" value="1"/>
</dbReference>
<dbReference type="PROSITE" id="PS50109">
    <property type="entry name" value="HIS_KIN"/>
    <property type="match status" value="1"/>
</dbReference>
<evidence type="ECO:0000256" key="7">
    <source>
        <dbReference type="ARBA" id="ARBA00022840"/>
    </source>
</evidence>
<keyword evidence="7" id="KW-0067">ATP-binding</keyword>
<keyword evidence="8" id="KW-0902">Two-component regulatory system</keyword>
<proteinExistence type="predicted"/>
<dbReference type="CDD" id="cd00130">
    <property type="entry name" value="PAS"/>
    <property type="match status" value="1"/>
</dbReference>
<dbReference type="SMART" id="SM00091">
    <property type="entry name" value="PAS"/>
    <property type="match status" value="2"/>
</dbReference>
<dbReference type="Gene3D" id="3.30.450.20">
    <property type="entry name" value="PAS domain"/>
    <property type="match status" value="2"/>
</dbReference>
<dbReference type="PROSITE" id="PS50112">
    <property type="entry name" value="PAS"/>
    <property type="match status" value="1"/>
</dbReference>
<evidence type="ECO:0000313" key="14">
    <source>
        <dbReference type="Proteomes" id="UP001157186"/>
    </source>
</evidence>
<sequence length="729" mass="82964">MTPIKCDFGIAHLPFAALSVDTSGKIIEVNDRLEQLTGYSCKELHGSDIENLLFKEVISSYTLYQQKSDQHPHTSAFSYLIELPLKSKQTLNCQVKVSEINNGYLLCLEYQEGDPIKMSASIKEVTQEQKLITQLKKQNRYLHLAERLNQSGHWRLDLKQDQLYWSKGIYIIHGVRPGQYQPEIASAIDFYLKEEQERIQQLLDDAIEYKKSFHFKSTIINAQRKRVQVECIGEVELNDNEQVVAIFGVFKDITQTVETYEKLKLLSKVNYTIKVPIFFIDEADKVVYQELSSQMASEGIGLFDYINFSIKDYLRYKGLAKEQGQIKQANISFDNYISVFDLQVVFESEEGLYIWIVENTTENYRKEQQQIISNRLALLGNTFGNVSHDINNVLGVALGATEMLELKVAHGSQDIGKYIDRVKNAIDKGKNVTERLLAFTRKPAVKIIEFDPIQEIKENQYLFKQLLLNTIDFQCQFDDIHCQIKFPQGEFINILLNLVLNAQDAIQEQGLIGTIVMSVGLNEQKMLEIHVKDSGVGIEQENLAKIFDPFYSSKLVNKGNGIGLANVYGTIHKYNGEVLAKGQCDLGGAEFILAFPCRVFEQQVNTCKQKKTKMAMSEKSVLVLDDETSIGEFVALFLASKGAATEYVQSKESLLKVLACDCVFDVFITDMILPDISGREAVELVQEKFPEIKVYSISGYIAEEDNKWQHPVLRKPFNSEELADFLTNN</sequence>
<evidence type="ECO:0000256" key="9">
    <source>
        <dbReference type="PROSITE-ProRule" id="PRU00169"/>
    </source>
</evidence>
<dbReference type="InterPro" id="IPR036890">
    <property type="entry name" value="HATPase_C_sf"/>
</dbReference>
<feature type="modified residue" description="4-aspartylphosphate" evidence="9">
    <location>
        <position position="670"/>
    </location>
</feature>
<dbReference type="InterPro" id="IPR036097">
    <property type="entry name" value="HisK_dim/P_sf"/>
</dbReference>
<dbReference type="InterPro" id="IPR003594">
    <property type="entry name" value="HATPase_dom"/>
</dbReference>
<dbReference type="PANTHER" id="PTHR43065:SF46">
    <property type="entry name" value="C4-DICARBOXYLATE TRANSPORT SENSOR PROTEIN DCTB"/>
    <property type="match status" value="1"/>
</dbReference>
<dbReference type="EMBL" id="BSST01000001">
    <property type="protein sequence ID" value="GLX76817.1"/>
    <property type="molecule type" value="Genomic_DNA"/>
</dbReference>
<keyword evidence="6" id="KW-0418">Kinase</keyword>
<dbReference type="SUPFAM" id="SSF52172">
    <property type="entry name" value="CheY-like"/>
    <property type="match status" value="1"/>
</dbReference>
<dbReference type="PANTHER" id="PTHR43065">
    <property type="entry name" value="SENSOR HISTIDINE KINASE"/>
    <property type="match status" value="1"/>
</dbReference>
<protein>
    <recommendedName>
        <fullName evidence="2">histidine kinase</fullName>
        <ecNumber evidence="2">2.7.13.3</ecNumber>
    </recommendedName>
</protein>
<organism evidence="13 14">
    <name type="scientific">Thalassotalea insulae</name>
    <dbReference type="NCBI Taxonomy" id="2056778"/>
    <lineage>
        <taxon>Bacteria</taxon>
        <taxon>Pseudomonadati</taxon>
        <taxon>Pseudomonadota</taxon>
        <taxon>Gammaproteobacteria</taxon>
        <taxon>Alteromonadales</taxon>
        <taxon>Colwelliaceae</taxon>
        <taxon>Thalassotalea</taxon>
    </lineage>
</organism>